<evidence type="ECO:0000256" key="2">
    <source>
        <dbReference type="ARBA" id="ARBA00012513"/>
    </source>
</evidence>
<keyword evidence="9" id="KW-0418">Kinase</keyword>
<reference evidence="24" key="1">
    <citation type="journal article" date="2023" name="Proc. Natl. Acad. Sci. U.S.A.">
        <title>Genomic and structural basis for evolution of tropane alkaloid biosynthesis.</title>
        <authorList>
            <person name="Wanga Y.-J."/>
            <person name="Taina T."/>
            <person name="Yua J.-Y."/>
            <person name="Lia J."/>
            <person name="Xua B."/>
            <person name="Chenc J."/>
            <person name="D'Auriad J.C."/>
            <person name="Huanga J.-P."/>
            <person name="Huanga S.-X."/>
        </authorList>
    </citation>
    <scope>NUCLEOTIDE SEQUENCE [LARGE SCALE GENOMIC DNA]</scope>
    <source>
        <strain evidence="24">cv. KIB-2019</strain>
    </source>
</reference>
<keyword evidence="5" id="KW-0808">Transferase</keyword>
<dbReference type="Pfam" id="PF07714">
    <property type="entry name" value="PK_Tyr_Ser-Thr"/>
    <property type="match status" value="2"/>
</dbReference>
<keyword evidence="13" id="KW-1015">Disulfide bond</keyword>
<keyword evidence="6 20" id="KW-0812">Transmembrane</keyword>
<evidence type="ECO:0000256" key="11">
    <source>
        <dbReference type="ARBA" id="ARBA00022989"/>
    </source>
</evidence>
<dbReference type="Gene3D" id="1.10.510.10">
    <property type="entry name" value="Transferase(Phosphotransferase) domain 1"/>
    <property type="match status" value="2"/>
</dbReference>
<dbReference type="SUPFAM" id="SSF56112">
    <property type="entry name" value="Protein kinase-like (PK-like)"/>
    <property type="match status" value="2"/>
</dbReference>
<keyword evidence="3" id="KW-1003">Cell membrane</keyword>
<dbReference type="InterPro" id="IPR017441">
    <property type="entry name" value="Protein_kinase_ATP_BS"/>
</dbReference>
<dbReference type="AlphaFoldDB" id="A0A9Q1M485"/>
<sequence>MSIRAKTISLILHLSLSFFLFIFNGEAKSCGNGCDMAIASYYIWPRSNLTYVSQIFNLTIPDILKYNPEITSQYSITSDRRINVPFSCDCLNGVFLGHTFVYKTVFGDTYKRVATMAFANLTTEHWLKRVNNYDPINIPDYAMINVTVNCSCGDGDVSDDYGLFATYPLRLGENLSTVAGASGVPAKLLEKFNPGLDFGSGSGIVFVPARDAHGNFPPLKTRYSVAGITVAAIFGATVLAVCLYFVFYRSKKIEEESFLQGSSDEYFNEHFRPPTLEKITESGPLFGVISPRPKGITVDKSVEFSYEELAKATNNFSMENKIGQGGFGAVFYGMLKGERAAIKKMDMQASEEFFAELKVLTHVHHLNLVRLIGYCVEGSLFLVYEYIENGNLGEHLRGSGLNLLSWSTRVQIALDAARGLEYIHEHTVPLYIHRDIKSANILIDKDFRAKVADFGLTKLTEVGSTSFHTRLVGTFGYMPPEYAQYGDVSPKVDVYAFGVVLYELISAKEAIVKTNEVITESKGLVALFEDVLHQSSAREGLCKVVDPKLGDDYPLDSVCKVAQLAKACTHENPQLRPSMRSIVVALMTLSSSTEDWDIGSFYENQGLVHLMSGRYNLTFISNSFSTTIKDILSYNPQITDADQIQYKSRVNVPFSCGCVNGKFMGHQFSVQIKASTTYRRINWLYYSNLTTVEKLQELNSYDPNNVPVNAIVNVIVNCSCGNSHVSKDYGLFITYNLRPHENLVTVANEFNLPQKLLEDYNPEANFSKGNRLVFIPGKDQNGTYPPLRTSTRYSPTPMRILGGAIAGISIAAVFVVALVAVCLYFTFYRGRKTEEDSFLHLEPYKNSSNKHVPGNANFENSSKRGSLNKSASPEPPRITVDKPVKFSYDELANASDNFSTAYKIGQGGFASVFYGELRGEKAAIKKMDMQATKEFLAELKVLTHVHHLNLVRLIGYCIEGSLFLVYEYVENGNLSQHLCGLGKALLPWSTRVQIALDAARGLEYIHEHTVPVYIHRDIKSANILIDKNFRAKVADFGLTKLIEAEGGSMNTGVVGTFGYMAPEYGQFGDVSPKIDVYAFGVVLYELISAKQAIIKASEIATESMGLVTLFEGVLDEVDPIEGISKLVDPKLGDDYPLDSVWKVVLLAKACTNENPQLRPSMRSIVVALMTISSSTADWNIGAFMRTRALPISCLEGNKFQFGVYSVTLHREI</sequence>
<evidence type="ECO:0000256" key="14">
    <source>
        <dbReference type="ARBA" id="ARBA00023170"/>
    </source>
</evidence>
<keyword evidence="14" id="KW-0675">Receptor</keyword>
<dbReference type="PROSITE" id="PS00107">
    <property type="entry name" value="PROTEIN_KINASE_ATP"/>
    <property type="match status" value="2"/>
</dbReference>
<evidence type="ECO:0000256" key="16">
    <source>
        <dbReference type="ARBA" id="ARBA00047899"/>
    </source>
</evidence>
<feature type="compositionally biased region" description="Polar residues" evidence="19">
    <location>
        <begin position="857"/>
        <end position="871"/>
    </location>
</feature>
<dbReference type="Gene3D" id="3.30.200.20">
    <property type="entry name" value="Phosphorylase Kinase, domain 1"/>
    <property type="match status" value="2"/>
</dbReference>
<keyword evidence="15" id="KW-0325">Glycoprotein</keyword>
<dbReference type="SMART" id="SM00220">
    <property type="entry name" value="S_TKc"/>
    <property type="match status" value="2"/>
</dbReference>
<dbReference type="GO" id="GO:0045087">
    <property type="term" value="P:innate immune response"/>
    <property type="evidence" value="ECO:0007669"/>
    <property type="project" value="InterPro"/>
</dbReference>
<evidence type="ECO:0000256" key="5">
    <source>
        <dbReference type="ARBA" id="ARBA00022679"/>
    </source>
</evidence>
<dbReference type="InterPro" id="IPR011009">
    <property type="entry name" value="Kinase-like_dom_sf"/>
</dbReference>
<dbReference type="PROSITE" id="PS00108">
    <property type="entry name" value="PROTEIN_KINASE_ST"/>
    <property type="match status" value="2"/>
</dbReference>
<dbReference type="GO" id="GO:0005886">
    <property type="term" value="C:plasma membrane"/>
    <property type="evidence" value="ECO:0007669"/>
    <property type="project" value="UniProtKB-SubCell"/>
</dbReference>
<feature type="binding site" evidence="18">
    <location>
        <position position="926"/>
    </location>
    <ligand>
        <name>ATP</name>
        <dbReference type="ChEBI" id="CHEBI:30616"/>
    </ligand>
</feature>
<comment type="catalytic activity">
    <reaction evidence="17">
        <text>L-seryl-[protein] + ATP = O-phospho-L-seryl-[protein] + ADP + H(+)</text>
        <dbReference type="Rhea" id="RHEA:17989"/>
        <dbReference type="Rhea" id="RHEA-COMP:9863"/>
        <dbReference type="Rhea" id="RHEA-COMP:11604"/>
        <dbReference type="ChEBI" id="CHEBI:15378"/>
        <dbReference type="ChEBI" id="CHEBI:29999"/>
        <dbReference type="ChEBI" id="CHEBI:30616"/>
        <dbReference type="ChEBI" id="CHEBI:83421"/>
        <dbReference type="ChEBI" id="CHEBI:456216"/>
        <dbReference type="EC" id="2.7.11.1"/>
    </reaction>
</comment>
<keyword evidence="12 20" id="KW-0472">Membrane</keyword>
<dbReference type="InterPro" id="IPR057097">
    <property type="entry name" value="LysM_RLK3/10"/>
</dbReference>
<dbReference type="OrthoDB" id="4062651at2759"/>
<evidence type="ECO:0000256" key="7">
    <source>
        <dbReference type="ARBA" id="ARBA00022729"/>
    </source>
</evidence>
<dbReference type="PANTHER" id="PTHR46204:SF15">
    <property type="entry name" value="LYSM DOMAIN RECEPTOR-LIKE KINASE 3"/>
    <property type="match status" value="1"/>
</dbReference>
<dbReference type="EC" id="2.7.11.1" evidence="2"/>
<evidence type="ECO:0000256" key="10">
    <source>
        <dbReference type="ARBA" id="ARBA00022840"/>
    </source>
</evidence>
<dbReference type="PROSITE" id="PS50011">
    <property type="entry name" value="PROTEIN_KINASE_DOM"/>
    <property type="match status" value="2"/>
</dbReference>
<feature type="signal peptide" evidence="21">
    <location>
        <begin position="1"/>
        <end position="27"/>
    </location>
</feature>
<keyword evidence="24" id="KW-1185">Reference proteome</keyword>
<accession>A0A9Q1M485</accession>
<evidence type="ECO:0000256" key="3">
    <source>
        <dbReference type="ARBA" id="ARBA00022475"/>
    </source>
</evidence>
<evidence type="ECO:0000256" key="1">
    <source>
        <dbReference type="ARBA" id="ARBA00004162"/>
    </source>
</evidence>
<evidence type="ECO:0000256" key="13">
    <source>
        <dbReference type="ARBA" id="ARBA00023157"/>
    </source>
</evidence>
<evidence type="ECO:0000259" key="22">
    <source>
        <dbReference type="PROSITE" id="PS50011"/>
    </source>
</evidence>
<evidence type="ECO:0000256" key="12">
    <source>
        <dbReference type="ARBA" id="ARBA00023136"/>
    </source>
</evidence>
<feature type="binding site" evidence="18">
    <location>
        <position position="344"/>
    </location>
    <ligand>
        <name>ATP</name>
        <dbReference type="ChEBI" id="CHEBI:30616"/>
    </ligand>
</feature>
<dbReference type="GO" id="GO:0004674">
    <property type="term" value="F:protein serine/threonine kinase activity"/>
    <property type="evidence" value="ECO:0007669"/>
    <property type="project" value="UniProtKB-KW"/>
</dbReference>
<dbReference type="FunFam" id="1.10.510.10:FF:000468">
    <property type="entry name" value="PTI1-like tyrosine-protein kinase 3"/>
    <property type="match status" value="2"/>
</dbReference>
<feature type="chain" id="PRO_5040368867" description="non-specific serine/threonine protein kinase" evidence="21">
    <location>
        <begin position="28"/>
        <end position="1212"/>
    </location>
</feature>
<proteinExistence type="predicted"/>
<feature type="domain" description="Protein kinase" evidence="22">
    <location>
        <begin position="316"/>
        <end position="589"/>
    </location>
</feature>
<gene>
    <name evidence="23" type="ORF">K7X08_033478</name>
</gene>
<dbReference type="GO" id="GO:0005524">
    <property type="term" value="F:ATP binding"/>
    <property type="evidence" value="ECO:0007669"/>
    <property type="project" value="UniProtKB-UniRule"/>
</dbReference>
<comment type="caution">
    <text evidence="23">The sequence shown here is derived from an EMBL/GenBank/DDBJ whole genome shotgun (WGS) entry which is preliminary data.</text>
</comment>
<evidence type="ECO:0000256" key="17">
    <source>
        <dbReference type="ARBA" id="ARBA00048679"/>
    </source>
</evidence>
<evidence type="ECO:0000256" key="19">
    <source>
        <dbReference type="SAM" id="MobiDB-lite"/>
    </source>
</evidence>
<evidence type="ECO:0000256" key="8">
    <source>
        <dbReference type="ARBA" id="ARBA00022741"/>
    </source>
</evidence>
<evidence type="ECO:0000256" key="18">
    <source>
        <dbReference type="PROSITE-ProRule" id="PRU10141"/>
    </source>
</evidence>
<comment type="subcellular location">
    <subcellularLocation>
        <location evidence="1">Cell membrane</location>
        <topology evidence="1">Single-pass membrane protein</topology>
    </subcellularLocation>
</comment>
<evidence type="ECO:0000256" key="15">
    <source>
        <dbReference type="ARBA" id="ARBA00023180"/>
    </source>
</evidence>
<dbReference type="InterPro" id="IPR008271">
    <property type="entry name" value="Ser/Thr_kinase_AS"/>
</dbReference>
<evidence type="ECO:0000256" key="6">
    <source>
        <dbReference type="ARBA" id="ARBA00022692"/>
    </source>
</evidence>
<feature type="transmembrane region" description="Helical" evidence="20">
    <location>
        <begin position="223"/>
        <end position="247"/>
    </location>
</feature>
<dbReference type="InterPro" id="IPR018392">
    <property type="entry name" value="LysM"/>
</dbReference>
<dbReference type="InterPro" id="IPR001245">
    <property type="entry name" value="Ser-Thr/Tyr_kinase_cat_dom"/>
</dbReference>
<dbReference type="Pfam" id="PF01476">
    <property type="entry name" value="LysM"/>
    <property type="match status" value="1"/>
</dbReference>
<dbReference type="FunFam" id="3.30.200.20:FF:000468">
    <property type="entry name" value="LysM receptor kinase 2"/>
    <property type="match status" value="2"/>
</dbReference>
<feature type="transmembrane region" description="Helical" evidence="20">
    <location>
        <begin position="800"/>
        <end position="827"/>
    </location>
</feature>
<dbReference type="InterPro" id="IPR044812">
    <property type="entry name" value="CERK1/LYK3-like"/>
</dbReference>
<evidence type="ECO:0000256" key="9">
    <source>
        <dbReference type="ARBA" id="ARBA00022777"/>
    </source>
</evidence>
<name>A0A9Q1M485_9SOLA</name>
<evidence type="ECO:0000256" key="4">
    <source>
        <dbReference type="ARBA" id="ARBA00022527"/>
    </source>
</evidence>
<evidence type="ECO:0000256" key="20">
    <source>
        <dbReference type="SAM" id="Phobius"/>
    </source>
</evidence>
<keyword evidence="11 20" id="KW-1133">Transmembrane helix</keyword>
<dbReference type="Proteomes" id="UP001152561">
    <property type="component" value="Unassembled WGS sequence"/>
</dbReference>
<evidence type="ECO:0000256" key="21">
    <source>
        <dbReference type="SAM" id="SignalP"/>
    </source>
</evidence>
<comment type="catalytic activity">
    <reaction evidence="16">
        <text>L-threonyl-[protein] + ATP = O-phospho-L-threonyl-[protein] + ADP + H(+)</text>
        <dbReference type="Rhea" id="RHEA:46608"/>
        <dbReference type="Rhea" id="RHEA-COMP:11060"/>
        <dbReference type="Rhea" id="RHEA-COMP:11605"/>
        <dbReference type="ChEBI" id="CHEBI:15378"/>
        <dbReference type="ChEBI" id="CHEBI:30013"/>
        <dbReference type="ChEBI" id="CHEBI:30616"/>
        <dbReference type="ChEBI" id="CHEBI:61977"/>
        <dbReference type="ChEBI" id="CHEBI:456216"/>
        <dbReference type="EC" id="2.7.11.1"/>
    </reaction>
</comment>
<feature type="domain" description="Protein kinase" evidence="22">
    <location>
        <begin position="898"/>
        <end position="1171"/>
    </location>
</feature>
<protein>
    <recommendedName>
        <fullName evidence="2">non-specific serine/threonine protein kinase</fullName>
        <ecNumber evidence="2">2.7.11.1</ecNumber>
    </recommendedName>
</protein>
<evidence type="ECO:0000313" key="23">
    <source>
        <dbReference type="EMBL" id="KAJ8549771.1"/>
    </source>
</evidence>
<feature type="region of interest" description="Disordered" evidence="19">
    <location>
        <begin position="850"/>
        <end position="878"/>
    </location>
</feature>
<dbReference type="EMBL" id="JAJAGQ010000011">
    <property type="protein sequence ID" value="KAJ8549771.1"/>
    <property type="molecule type" value="Genomic_DNA"/>
</dbReference>
<keyword evidence="4" id="KW-0723">Serine/threonine-protein kinase</keyword>
<keyword evidence="8 18" id="KW-0547">Nucleotide-binding</keyword>
<dbReference type="GO" id="GO:0019199">
    <property type="term" value="F:transmembrane receptor protein kinase activity"/>
    <property type="evidence" value="ECO:0007669"/>
    <property type="project" value="InterPro"/>
</dbReference>
<dbReference type="GO" id="GO:0009617">
    <property type="term" value="P:response to bacterium"/>
    <property type="evidence" value="ECO:0007669"/>
    <property type="project" value="UniProtKB-ARBA"/>
</dbReference>
<keyword evidence="7 21" id="KW-0732">Signal</keyword>
<dbReference type="InterPro" id="IPR000719">
    <property type="entry name" value="Prot_kinase_dom"/>
</dbReference>
<organism evidence="23 24">
    <name type="scientific">Anisodus acutangulus</name>
    <dbReference type="NCBI Taxonomy" id="402998"/>
    <lineage>
        <taxon>Eukaryota</taxon>
        <taxon>Viridiplantae</taxon>
        <taxon>Streptophyta</taxon>
        <taxon>Embryophyta</taxon>
        <taxon>Tracheophyta</taxon>
        <taxon>Spermatophyta</taxon>
        <taxon>Magnoliopsida</taxon>
        <taxon>eudicotyledons</taxon>
        <taxon>Gunneridae</taxon>
        <taxon>Pentapetalae</taxon>
        <taxon>asterids</taxon>
        <taxon>lamiids</taxon>
        <taxon>Solanales</taxon>
        <taxon>Solanaceae</taxon>
        <taxon>Solanoideae</taxon>
        <taxon>Hyoscyameae</taxon>
        <taxon>Anisodus</taxon>
    </lineage>
</organism>
<dbReference type="PANTHER" id="PTHR46204">
    <property type="entry name" value="CHITIN ELICITOR RECEPTOR KINASE 1-RELATED"/>
    <property type="match status" value="1"/>
</dbReference>
<keyword evidence="10 18" id="KW-0067">ATP-binding</keyword>
<evidence type="ECO:0000313" key="24">
    <source>
        <dbReference type="Proteomes" id="UP001152561"/>
    </source>
</evidence>
<dbReference type="Pfam" id="PF23577">
    <property type="entry name" value="LysM_RLK"/>
    <property type="match status" value="2"/>
</dbReference>